<proteinExistence type="predicted"/>
<organism evidence="2 3">
    <name type="scientific">Forsythia ovata</name>
    <dbReference type="NCBI Taxonomy" id="205694"/>
    <lineage>
        <taxon>Eukaryota</taxon>
        <taxon>Viridiplantae</taxon>
        <taxon>Streptophyta</taxon>
        <taxon>Embryophyta</taxon>
        <taxon>Tracheophyta</taxon>
        <taxon>Spermatophyta</taxon>
        <taxon>Magnoliopsida</taxon>
        <taxon>eudicotyledons</taxon>
        <taxon>Gunneridae</taxon>
        <taxon>Pentapetalae</taxon>
        <taxon>asterids</taxon>
        <taxon>lamiids</taxon>
        <taxon>Lamiales</taxon>
        <taxon>Oleaceae</taxon>
        <taxon>Forsythieae</taxon>
        <taxon>Forsythia</taxon>
    </lineage>
</organism>
<comment type="caution">
    <text evidence="2">The sequence shown here is derived from an EMBL/GenBank/DDBJ whole genome shotgun (WGS) entry which is preliminary data.</text>
</comment>
<name>A0ABD1X9Q6_9LAMI</name>
<evidence type="ECO:0000313" key="3">
    <source>
        <dbReference type="Proteomes" id="UP001604277"/>
    </source>
</evidence>
<accession>A0ABD1X9Q6</accession>
<dbReference type="EMBL" id="JBFOLJ010000001">
    <property type="protein sequence ID" value="KAL2558706.1"/>
    <property type="molecule type" value="Genomic_DNA"/>
</dbReference>
<sequence length="223" mass="24979">MGDECNAMDSRRTKRGRVTPHLQEVKGSTQSLRGTTRTTTPALYDWTECINIGSHQDELDLAVLEKLSAPLDTTATLVHKYWTPTWAKVVDDTDLLEFVKMAEMSTSRSHNIAKRLKVVGSEDVNKLRSENKTLHSKLTLADEARAQAKYKLIKFETIQRMCINAWKQAEVKLKVCEDMSYTKHKELAEALADLSKANELLAKLGASSCADPKESMGPPRVSE</sequence>
<dbReference type="AlphaFoldDB" id="A0ABD1X9Q6"/>
<feature type="region of interest" description="Disordered" evidence="1">
    <location>
        <begin position="1"/>
        <end position="35"/>
    </location>
</feature>
<dbReference type="Proteomes" id="UP001604277">
    <property type="component" value="Unassembled WGS sequence"/>
</dbReference>
<reference evidence="3" key="1">
    <citation type="submission" date="2024-07" db="EMBL/GenBank/DDBJ databases">
        <title>Two chromosome-level genome assemblies of Korean endemic species Abeliophyllum distichum and Forsythia ovata (Oleaceae).</title>
        <authorList>
            <person name="Jang H."/>
        </authorList>
    </citation>
    <scope>NUCLEOTIDE SEQUENCE [LARGE SCALE GENOMIC DNA]</scope>
</reference>
<protein>
    <submittedName>
        <fullName evidence="2">Uncharacterized protein</fullName>
    </submittedName>
</protein>
<gene>
    <name evidence="2" type="ORF">Fot_03445</name>
</gene>
<evidence type="ECO:0000313" key="2">
    <source>
        <dbReference type="EMBL" id="KAL2558706.1"/>
    </source>
</evidence>
<keyword evidence="3" id="KW-1185">Reference proteome</keyword>
<evidence type="ECO:0000256" key="1">
    <source>
        <dbReference type="SAM" id="MobiDB-lite"/>
    </source>
</evidence>